<dbReference type="OrthoDB" id="5390at2759"/>
<gene>
    <name evidence="4" type="ORF">BD289DRAFT_452498</name>
</gene>
<dbReference type="GO" id="GO:0034456">
    <property type="term" value="C:UTP-C complex"/>
    <property type="evidence" value="ECO:0007669"/>
    <property type="project" value="TreeGrafter"/>
</dbReference>
<dbReference type="AlphaFoldDB" id="A0A2T3AB06"/>
<keyword evidence="5" id="KW-1185">Reference proteome</keyword>
<proteinExistence type="inferred from homology"/>
<feature type="domain" description="Rrp7 RRM-like N-terminal" evidence="3">
    <location>
        <begin position="8"/>
        <end position="196"/>
    </location>
</feature>
<dbReference type="GO" id="GO:0000028">
    <property type="term" value="P:ribosomal small subunit assembly"/>
    <property type="evidence" value="ECO:0007669"/>
    <property type="project" value="TreeGrafter"/>
</dbReference>
<dbReference type="Proteomes" id="UP000241462">
    <property type="component" value="Unassembled WGS sequence"/>
</dbReference>
<evidence type="ECO:0000313" key="4">
    <source>
        <dbReference type="EMBL" id="PSR89041.1"/>
    </source>
</evidence>
<dbReference type="InterPro" id="IPR024326">
    <property type="entry name" value="RRP7_C"/>
</dbReference>
<comment type="similarity">
    <text evidence="1">Belongs to the RRP7 family.</text>
</comment>
<evidence type="ECO:0000259" key="3">
    <source>
        <dbReference type="Pfam" id="PF17799"/>
    </source>
</evidence>
<dbReference type="FunCoup" id="A0A2T3AB06">
    <property type="interactions" value="225"/>
</dbReference>
<dbReference type="GO" id="GO:0032545">
    <property type="term" value="C:CURI complex"/>
    <property type="evidence" value="ECO:0007669"/>
    <property type="project" value="TreeGrafter"/>
</dbReference>
<protein>
    <submittedName>
        <fullName evidence="4">Ribosomal RNA-processing protein 7-domain-containing protein</fullName>
    </submittedName>
</protein>
<sequence length="320" mass="36209">MAPLPKTIGGFSVLPLSIPPLPSYPHAATHFLYVRRHEPKNASPDDARSLFVTNIPVDSTEPHFRAVVASLVGPGRFESIQFAADKKSSTASLEPAEAARLAALVSKKRKRKEFDDSDDDSSVNDIEEEIARLPTTWTRPLRRSGSTGVILLADDKSVELVLKAIGKVHKSKKYPVWGEGVQEKVPPLGSHWLAAHNKLAYPPAELLQQSVDAFFTVYNRKEKDAAELAKRLRNEPDEDGFVTVTKASRTAPARRDEAEEARRKMIEKEQKKKDEMGNFYRFQLREKKKAEQAELVKKFDEDRRKVQAMRQRRGNFRPEK</sequence>
<accession>A0A2T3AB06</accession>
<name>A0A2T3AB06_9PEZI</name>
<dbReference type="InterPro" id="IPR040447">
    <property type="entry name" value="RRM_Rrp7"/>
</dbReference>
<dbReference type="PANTHER" id="PTHR13191">
    <property type="entry name" value="RIBOSOMAL RNA PROCESSING PROTEIN 7-RELATED"/>
    <property type="match status" value="1"/>
</dbReference>
<dbReference type="InParanoid" id="A0A2T3AB06"/>
<dbReference type="InterPro" id="IPR040446">
    <property type="entry name" value="RRP7"/>
</dbReference>
<dbReference type="CDD" id="cd12950">
    <property type="entry name" value="RRP7_Rrp7p"/>
    <property type="match status" value="1"/>
</dbReference>
<dbReference type="Pfam" id="PF17799">
    <property type="entry name" value="RRM_Rrp7"/>
    <property type="match status" value="1"/>
</dbReference>
<dbReference type="Pfam" id="PF12923">
    <property type="entry name" value="RRP7"/>
    <property type="match status" value="1"/>
</dbReference>
<feature type="domain" description="Ribosomal RNA-processing protein 7 C-terminal" evidence="2">
    <location>
        <begin position="200"/>
        <end position="319"/>
    </location>
</feature>
<dbReference type="Gene3D" id="6.10.250.1770">
    <property type="match status" value="1"/>
</dbReference>
<organism evidence="4 5">
    <name type="scientific">Coniella lustricola</name>
    <dbReference type="NCBI Taxonomy" id="2025994"/>
    <lineage>
        <taxon>Eukaryota</taxon>
        <taxon>Fungi</taxon>
        <taxon>Dikarya</taxon>
        <taxon>Ascomycota</taxon>
        <taxon>Pezizomycotina</taxon>
        <taxon>Sordariomycetes</taxon>
        <taxon>Sordariomycetidae</taxon>
        <taxon>Diaporthales</taxon>
        <taxon>Schizoparmaceae</taxon>
        <taxon>Coniella</taxon>
    </lineage>
</organism>
<dbReference type="GO" id="GO:0006364">
    <property type="term" value="P:rRNA processing"/>
    <property type="evidence" value="ECO:0007669"/>
    <property type="project" value="TreeGrafter"/>
</dbReference>
<reference evidence="4 5" key="1">
    <citation type="journal article" date="2018" name="Mycol. Prog.">
        <title>Coniella lustricola, a new species from submerged detritus.</title>
        <authorList>
            <person name="Raudabaugh D.B."/>
            <person name="Iturriaga T."/>
            <person name="Carver A."/>
            <person name="Mondo S."/>
            <person name="Pangilinan J."/>
            <person name="Lipzen A."/>
            <person name="He G."/>
            <person name="Amirebrahimi M."/>
            <person name="Grigoriev I.V."/>
            <person name="Miller A.N."/>
        </authorList>
    </citation>
    <scope>NUCLEOTIDE SEQUENCE [LARGE SCALE GENOMIC DNA]</scope>
    <source>
        <strain evidence="4 5">B22-T-1</strain>
    </source>
</reference>
<dbReference type="PANTHER" id="PTHR13191:SF0">
    <property type="entry name" value="RIBOSOMAL RNA-PROCESSING PROTEIN 7 HOMOLOG A-RELATED"/>
    <property type="match status" value="1"/>
</dbReference>
<dbReference type="EMBL" id="KZ678422">
    <property type="protein sequence ID" value="PSR89041.1"/>
    <property type="molecule type" value="Genomic_DNA"/>
</dbReference>
<evidence type="ECO:0000259" key="2">
    <source>
        <dbReference type="Pfam" id="PF12923"/>
    </source>
</evidence>
<evidence type="ECO:0000256" key="1">
    <source>
        <dbReference type="ARBA" id="ARBA00006110"/>
    </source>
</evidence>
<evidence type="ECO:0000313" key="5">
    <source>
        <dbReference type="Proteomes" id="UP000241462"/>
    </source>
</evidence>
<dbReference type="CDD" id="cd12293">
    <property type="entry name" value="dRRM_Rrp7p"/>
    <property type="match status" value="1"/>
</dbReference>
<dbReference type="STRING" id="2025994.A0A2T3AB06"/>